<evidence type="ECO:0000313" key="6">
    <source>
        <dbReference type="Proteomes" id="UP001179121"/>
    </source>
</evidence>
<evidence type="ECO:0000256" key="2">
    <source>
        <dbReference type="ARBA" id="ARBA00022801"/>
    </source>
</evidence>
<gene>
    <name evidence="5" type="ORF">DNFV4_01819</name>
</gene>
<dbReference type="EMBL" id="OX365700">
    <property type="protein sequence ID" value="CAI4031394.1"/>
    <property type="molecule type" value="Genomic_DNA"/>
</dbReference>
<sequence length="181" mass="20114">MGHILITGRPGVGKTTLIRTIAHQLQDYQPAGFYTEEIRVGGVRKGFRLIALNGRQQVLSHVEFQSSDRVSRYGVDVIGFERLLEQLDLRHVPSPVLVIDEIGKMECCSTRFKDAVTALLDSPRIVIATIALKGDGFIEGIKQRHDCRLVTVTELNRNQLAGSLAAEVLHRLKEKQRACGS</sequence>
<dbReference type="InterPro" id="IPR004948">
    <property type="entry name" value="Nuc-triphosphatase_THEP1"/>
</dbReference>
<dbReference type="GO" id="GO:0017111">
    <property type="term" value="F:ribonucleoside triphosphate phosphatase activity"/>
    <property type="evidence" value="ECO:0007669"/>
    <property type="project" value="InterPro"/>
</dbReference>
<dbReference type="AlphaFoldDB" id="A0AA86MYR3"/>
<dbReference type="PANTHER" id="PTHR43146:SF1">
    <property type="entry name" value="CANCER-RELATED NUCLEOSIDE-TRIPHOSPHATASE"/>
    <property type="match status" value="1"/>
</dbReference>
<keyword evidence="6" id="KW-1185">Reference proteome</keyword>
<dbReference type="RefSeq" id="WP_289268314.1">
    <property type="nucleotide sequence ID" value="NZ_OX365700.1"/>
</dbReference>
<dbReference type="Gene3D" id="3.40.50.300">
    <property type="entry name" value="P-loop containing nucleotide triphosphate hydrolases"/>
    <property type="match status" value="1"/>
</dbReference>
<keyword evidence="1" id="KW-0547">Nucleotide-binding</keyword>
<dbReference type="SUPFAM" id="SSF52540">
    <property type="entry name" value="P-loop containing nucleoside triphosphate hydrolases"/>
    <property type="match status" value="1"/>
</dbReference>
<evidence type="ECO:0000259" key="4">
    <source>
        <dbReference type="SMART" id="SM00382"/>
    </source>
</evidence>
<dbReference type="InterPro" id="IPR027417">
    <property type="entry name" value="P-loop_NTPase"/>
</dbReference>
<dbReference type="KEGG" id="nti:DNFV4_01819"/>
<feature type="domain" description="AAA+ ATPase" evidence="4">
    <location>
        <begin position="1"/>
        <end position="155"/>
    </location>
</feature>
<reference evidence="5" key="1">
    <citation type="submission" date="2022-10" db="EMBL/GenBank/DDBJ databases">
        <authorList>
            <person name="Koch H."/>
        </authorList>
    </citation>
    <scope>NUCLEOTIDE SEQUENCE</scope>
    <source>
        <strain evidence="5">DNF</strain>
    </source>
</reference>
<protein>
    <submittedName>
        <fullName evidence="5">Nucleoside-triphosphatase THEP1</fullName>
    </submittedName>
</protein>
<keyword evidence="2" id="KW-0378">Hydrolase</keyword>
<dbReference type="InterPro" id="IPR003593">
    <property type="entry name" value="AAA+_ATPase"/>
</dbReference>
<evidence type="ECO:0000256" key="3">
    <source>
        <dbReference type="ARBA" id="ARBA00022840"/>
    </source>
</evidence>
<dbReference type="Proteomes" id="UP001179121">
    <property type="component" value="Chromosome"/>
</dbReference>
<evidence type="ECO:0000256" key="1">
    <source>
        <dbReference type="ARBA" id="ARBA00022741"/>
    </source>
</evidence>
<proteinExistence type="predicted"/>
<keyword evidence="3" id="KW-0067">ATP-binding</keyword>
<accession>A0AA86MYR3</accession>
<dbReference type="SMART" id="SM00382">
    <property type="entry name" value="AAA"/>
    <property type="match status" value="1"/>
</dbReference>
<dbReference type="Pfam" id="PF03266">
    <property type="entry name" value="NTPase_1"/>
    <property type="match status" value="1"/>
</dbReference>
<evidence type="ECO:0000313" key="5">
    <source>
        <dbReference type="EMBL" id="CAI4031394.1"/>
    </source>
</evidence>
<dbReference type="GO" id="GO:0005524">
    <property type="term" value="F:ATP binding"/>
    <property type="evidence" value="ECO:0007669"/>
    <property type="project" value="UniProtKB-KW"/>
</dbReference>
<organism evidence="5 6">
    <name type="scientific">Nitrospira tepida</name>
    <dbReference type="NCBI Taxonomy" id="2973512"/>
    <lineage>
        <taxon>Bacteria</taxon>
        <taxon>Pseudomonadati</taxon>
        <taxon>Nitrospirota</taxon>
        <taxon>Nitrospiria</taxon>
        <taxon>Nitrospirales</taxon>
        <taxon>Nitrospiraceae</taxon>
        <taxon>Nitrospira</taxon>
    </lineage>
</organism>
<dbReference type="PANTHER" id="PTHR43146">
    <property type="entry name" value="CANCER-RELATED NUCLEOSIDE-TRIPHOSPHATASE"/>
    <property type="match status" value="1"/>
</dbReference>
<name>A0AA86MYR3_9BACT</name>